<keyword evidence="3" id="KW-1185">Reference proteome</keyword>
<feature type="region of interest" description="Disordered" evidence="1">
    <location>
        <begin position="1"/>
        <end position="28"/>
    </location>
</feature>
<reference evidence="2 3" key="1">
    <citation type="journal article" date="2019" name="Commun. Biol.">
        <title>The bagworm genome reveals a unique fibroin gene that provides high tensile strength.</title>
        <authorList>
            <person name="Kono N."/>
            <person name="Nakamura H."/>
            <person name="Ohtoshi R."/>
            <person name="Tomita M."/>
            <person name="Numata K."/>
            <person name="Arakawa K."/>
        </authorList>
    </citation>
    <scope>NUCLEOTIDE SEQUENCE [LARGE SCALE GENOMIC DNA]</scope>
</reference>
<feature type="compositionally biased region" description="Polar residues" evidence="1">
    <location>
        <begin position="63"/>
        <end position="72"/>
    </location>
</feature>
<accession>A0A4C1W0R3</accession>
<dbReference type="AlphaFoldDB" id="A0A4C1W0R3"/>
<sequence length="72" mass="8220">MPYRQLPTTRQQSPSREQKGIAINSSSTRLISQLRNQYKVNRFKSRNSASTPLQVDAAHNRAKSTTVLPHDR</sequence>
<gene>
    <name evidence="2" type="ORF">EVAR_85253_1</name>
</gene>
<proteinExistence type="predicted"/>
<feature type="compositionally biased region" description="Polar residues" evidence="1">
    <location>
        <begin position="1"/>
        <end position="15"/>
    </location>
</feature>
<evidence type="ECO:0000256" key="1">
    <source>
        <dbReference type="SAM" id="MobiDB-lite"/>
    </source>
</evidence>
<evidence type="ECO:0000313" key="2">
    <source>
        <dbReference type="EMBL" id="GBP44099.1"/>
    </source>
</evidence>
<name>A0A4C1W0R3_EUMVA</name>
<protein>
    <submittedName>
        <fullName evidence="2">Uncharacterized protein</fullName>
    </submittedName>
</protein>
<feature type="region of interest" description="Disordered" evidence="1">
    <location>
        <begin position="42"/>
        <end position="72"/>
    </location>
</feature>
<dbReference type="Proteomes" id="UP000299102">
    <property type="component" value="Unassembled WGS sequence"/>
</dbReference>
<comment type="caution">
    <text evidence="2">The sequence shown here is derived from an EMBL/GenBank/DDBJ whole genome shotgun (WGS) entry which is preliminary data.</text>
</comment>
<evidence type="ECO:0000313" key="3">
    <source>
        <dbReference type="Proteomes" id="UP000299102"/>
    </source>
</evidence>
<organism evidence="2 3">
    <name type="scientific">Eumeta variegata</name>
    <name type="common">Bagworm moth</name>
    <name type="synonym">Eumeta japonica</name>
    <dbReference type="NCBI Taxonomy" id="151549"/>
    <lineage>
        <taxon>Eukaryota</taxon>
        <taxon>Metazoa</taxon>
        <taxon>Ecdysozoa</taxon>
        <taxon>Arthropoda</taxon>
        <taxon>Hexapoda</taxon>
        <taxon>Insecta</taxon>
        <taxon>Pterygota</taxon>
        <taxon>Neoptera</taxon>
        <taxon>Endopterygota</taxon>
        <taxon>Lepidoptera</taxon>
        <taxon>Glossata</taxon>
        <taxon>Ditrysia</taxon>
        <taxon>Tineoidea</taxon>
        <taxon>Psychidae</taxon>
        <taxon>Oiketicinae</taxon>
        <taxon>Eumeta</taxon>
    </lineage>
</organism>
<dbReference type="EMBL" id="BGZK01000446">
    <property type="protein sequence ID" value="GBP44099.1"/>
    <property type="molecule type" value="Genomic_DNA"/>
</dbReference>